<evidence type="ECO:0000256" key="3">
    <source>
        <dbReference type="ARBA" id="ARBA00007739"/>
    </source>
</evidence>
<dbReference type="GO" id="GO:0008658">
    <property type="term" value="F:penicillin binding"/>
    <property type="evidence" value="ECO:0007669"/>
    <property type="project" value="InterPro"/>
</dbReference>
<dbReference type="EMBL" id="MHMS01000010">
    <property type="protein sequence ID" value="OGZ32268.1"/>
    <property type="molecule type" value="Genomic_DNA"/>
</dbReference>
<evidence type="ECO:0000256" key="4">
    <source>
        <dbReference type="ARBA" id="ARBA00022475"/>
    </source>
</evidence>
<keyword evidence="7" id="KW-0328">Glycosyltransferase</keyword>
<evidence type="ECO:0000256" key="13">
    <source>
        <dbReference type="ARBA" id="ARBA00023268"/>
    </source>
</evidence>
<evidence type="ECO:0000256" key="8">
    <source>
        <dbReference type="ARBA" id="ARBA00022679"/>
    </source>
</evidence>
<dbReference type="SUPFAM" id="SSF56601">
    <property type="entry name" value="beta-lactamase/transpeptidase-like"/>
    <property type="match status" value="1"/>
</dbReference>
<sequence length="671" mass="76166">MELKILDFESFSQRKMVESTKIYDRTGKIMLYDVHQEIRRTIVPWSEISRNLKNATVAIEDRNFYRHKGISPSSILRAFLINLKRGEVSQGASTITQQLVKNTFLVSERSYARKLKEIILALKIEKQYGKEEILNFYLNEVYYGEANYGAESASQTYFGKSAKDLTLSESAYLAALPKAPSYYSPYGSHQKELEERKNLVLKKMLELGYISEEEENKARREKTIFRNLAKESLKAPHFVMYARDYLISKYGQDLVEQGGLKVITTLDYELQKKAEEMVKKFVDKEEKEFNVFNAGLVGIAPATGQILVMVGSKDWWAESLPDKCEPGINCRFEPRLNVAVYGKGRQPGSALKPFVYATLFKKGYAPETALFDLFTEFRPECSPEGKLKDEFKANKSTEEIKEFEEKECYHPSNYDNKFRGPVSIREALAQSINVPAVKALYLAGLKDSLETMNSMGIKTLNDPGRYGLTLVLGGGEVKLIELTQAYGALSNDGRLNLVAPVLRVENSKGEILEEYKERGEQVLEENIARTITDILSDNKARAPAFGESSYLYFPDYPSQVAVKTGTTDDYRDAWVAGYTKDFALGVWFGNNDNTAMEKKVAGFIAAPLWNAFFKEVFKKYPPKDFEKPEQTQISKPILAGKWQGGNVYLIDRISGKRATDFTPPEYIEEKV</sequence>
<protein>
    <submittedName>
        <fullName evidence="19">Uncharacterized protein</fullName>
    </submittedName>
</protein>
<evidence type="ECO:0000256" key="7">
    <source>
        <dbReference type="ARBA" id="ARBA00022676"/>
    </source>
</evidence>
<keyword evidence="9" id="KW-0378">Hydrolase</keyword>
<evidence type="ECO:0000256" key="5">
    <source>
        <dbReference type="ARBA" id="ARBA00022645"/>
    </source>
</evidence>
<keyword evidence="13" id="KW-0511">Multifunctional enzyme</keyword>
<dbReference type="Gene3D" id="1.10.3810.10">
    <property type="entry name" value="Biosynthetic peptidoglycan transglycosylase-like"/>
    <property type="match status" value="1"/>
</dbReference>
<keyword evidence="14" id="KW-0961">Cell wall biogenesis/degradation</keyword>
<reference evidence="19 20" key="1">
    <citation type="journal article" date="2016" name="Nat. Commun.">
        <title>Thousands of microbial genomes shed light on interconnected biogeochemical processes in an aquifer system.</title>
        <authorList>
            <person name="Anantharaman K."/>
            <person name="Brown C.T."/>
            <person name="Hug L.A."/>
            <person name="Sharon I."/>
            <person name="Castelle C.J."/>
            <person name="Probst A.J."/>
            <person name="Thomas B.C."/>
            <person name="Singh A."/>
            <person name="Wilkins M.J."/>
            <person name="Karaoz U."/>
            <person name="Brodie E.L."/>
            <person name="Williams K.H."/>
            <person name="Hubbard S.S."/>
            <person name="Banfield J.F."/>
        </authorList>
    </citation>
    <scope>NUCLEOTIDE SEQUENCE [LARGE SCALE GENOMIC DNA]</scope>
</reference>
<dbReference type="FunFam" id="1.10.3810.10:FF:000001">
    <property type="entry name" value="Penicillin-binding protein 1A"/>
    <property type="match status" value="1"/>
</dbReference>
<evidence type="ECO:0000256" key="16">
    <source>
        <dbReference type="ARBA" id="ARBA00049902"/>
    </source>
</evidence>
<dbReference type="InterPro" id="IPR050396">
    <property type="entry name" value="Glycosyltr_51/Transpeptidase"/>
</dbReference>
<evidence type="ECO:0000256" key="15">
    <source>
        <dbReference type="ARBA" id="ARBA00034000"/>
    </source>
</evidence>
<accession>A0A1G2F3U7</accession>
<evidence type="ECO:0000256" key="14">
    <source>
        <dbReference type="ARBA" id="ARBA00023316"/>
    </source>
</evidence>
<keyword evidence="4" id="KW-1003">Cell membrane</keyword>
<dbReference type="Proteomes" id="UP000176787">
    <property type="component" value="Unassembled WGS sequence"/>
</dbReference>
<comment type="catalytic activity">
    <reaction evidence="16">
        <text>[GlcNAc-(1-&gt;4)-Mur2Ac(oyl-L-Ala-gamma-D-Glu-L-Lys-D-Ala-D-Ala)](n)-di-trans,octa-cis-undecaprenyl diphosphate + beta-D-GlcNAc-(1-&gt;4)-Mur2Ac(oyl-L-Ala-gamma-D-Glu-L-Lys-D-Ala-D-Ala)-di-trans,octa-cis-undecaprenyl diphosphate = [GlcNAc-(1-&gt;4)-Mur2Ac(oyl-L-Ala-gamma-D-Glu-L-Lys-D-Ala-D-Ala)](n+1)-di-trans,octa-cis-undecaprenyl diphosphate + di-trans,octa-cis-undecaprenyl diphosphate + H(+)</text>
        <dbReference type="Rhea" id="RHEA:23708"/>
        <dbReference type="Rhea" id="RHEA-COMP:9602"/>
        <dbReference type="Rhea" id="RHEA-COMP:9603"/>
        <dbReference type="ChEBI" id="CHEBI:15378"/>
        <dbReference type="ChEBI" id="CHEBI:58405"/>
        <dbReference type="ChEBI" id="CHEBI:60033"/>
        <dbReference type="ChEBI" id="CHEBI:78435"/>
        <dbReference type="EC" id="2.4.99.28"/>
    </reaction>
</comment>
<comment type="similarity">
    <text evidence="3">In the N-terminal section; belongs to the glycosyltransferase 51 family.</text>
</comment>
<dbReference type="Gene3D" id="3.40.710.10">
    <property type="entry name" value="DD-peptidase/beta-lactamase superfamily"/>
    <property type="match status" value="1"/>
</dbReference>
<keyword evidence="6" id="KW-0645">Protease</keyword>
<evidence type="ECO:0000259" key="17">
    <source>
        <dbReference type="Pfam" id="PF00905"/>
    </source>
</evidence>
<evidence type="ECO:0000256" key="2">
    <source>
        <dbReference type="ARBA" id="ARBA00007090"/>
    </source>
</evidence>
<evidence type="ECO:0000256" key="10">
    <source>
        <dbReference type="ARBA" id="ARBA00022960"/>
    </source>
</evidence>
<evidence type="ECO:0000256" key="1">
    <source>
        <dbReference type="ARBA" id="ARBA00004236"/>
    </source>
</evidence>
<evidence type="ECO:0000259" key="18">
    <source>
        <dbReference type="Pfam" id="PF00912"/>
    </source>
</evidence>
<comment type="subcellular location">
    <subcellularLocation>
        <location evidence="1">Cell membrane</location>
    </subcellularLocation>
</comment>
<dbReference type="PANTHER" id="PTHR32282:SF11">
    <property type="entry name" value="PENICILLIN-BINDING PROTEIN 1B"/>
    <property type="match status" value="1"/>
</dbReference>
<dbReference type="AlphaFoldDB" id="A0A1G2F3U7"/>
<keyword evidence="12" id="KW-0472">Membrane</keyword>
<proteinExistence type="inferred from homology"/>
<dbReference type="GO" id="GO:0008360">
    <property type="term" value="P:regulation of cell shape"/>
    <property type="evidence" value="ECO:0007669"/>
    <property type="project" value="UniProtKB-KW"/>
</dbReference>
<dbReference type="GO" id="GO:0030288">
    <property type="term" value="C:outer membrane-bounded periplasmic space"/>
    <property type="evidence" value="ECO:0007669"/>
    <property type="project" value="TreeGrafter"/>
</dbReference>
<name>A0A1G2F3U7_9BACT</name>
<dbReference type="PANTHER" id="PTHR32282">
    <property type="entry name" value="BINDING PROTEIN TRANSPEPTIDASE, PUTATIVE-RELATED"/>
    <property type="match status" value="1"/>
</dbReference>
<evidence type="ECO:0000256" key="11">
    <source>
        <dbReference type="ARBA" id="ARBA00022984"/>
    </source>
</evidence>
<dbReference type="InterPro" id="IPR012338">
    <property type="entry name" value="Beta-lactam/transpept-like"/>
</dbReference>
<gene>
    <name evidence="19" type="ORF">A3H02_02195</name>
</gene>
<keyword evidence="11" id="KW-0573">Peptidoglycan synthesis</keyword>
<dbReference type="GO" id="GO:0009252">
    <property type="term" value="P:peptidoglycan biosynthetic process"/>
    <property type="evidence" value="ECO:0007669"/>
    <property type="project" value="UniProtKB-KW"/>
</dbReference>
<dbReference type="GO" id="GO:0005886">
    <property type="term" value="C:plasma membrane"/>
    <property type="evidence" value="ECO:0007669"/>
    <property type="project" value="UniProtKB-SubCell"/>
</dbReference>
<dbReference type="InterPro" id="IPR036950">
    <property type="entry name" value="PBP_transglycosylase"/>
</dbReference>
<evidence type="ECO:0000313" key="20">
    <source>
        <dbReference type="Proteomes" id="UP000176787"/>
    </source>
</evidence>
<organism evidence="19 20">
    <name type="scientific">Candidatus Niyogibacteria bacterium RIFCSPLOWO2_12_FULL_41_13</name>
    <dbReference type="NCBI Taxonomy" id="1801726"/>
    <lineage>
        <taxon>Bacteria</taxon>
        <taxon>Candidatus Niyogiibacteriota</taxon>
    </lineage>
</organism>
<dbReference type="GO" id="GO:0008955">
    <property type="term" value="F:peptidoglycan glycosyltransferase activity"/>
    <property type="evidence" value="ECO:0007669"/>
    <property type="project" value="UniProtKB-EC"/>
</dbReference>
<evidence type="ECO:0000256" key="12">
    <source>
        <dbReference type="ARBA" id="ARBA00023136"/>
    </source>
</evidence>
<feature type="domain" description="Glycosyl transferase family 51" evidence="18">
    <location>
        <begin position="34"/>
        <end position="204"/>
    </location>
</feature>
<dbReference type="InterPro" id="IPR001460">
    <property type="entry name" value="PCN-bd_Tpept"/>
</dbReference>
<dbReference type="InterPro" id="IPR023346">
    <property type="entry name" value="Lysozyme-like_dom_sf"/>
</dbReference>
<evidence type="ECO:0000256" key="9">
    <source>
        <dbReference type="ARBA" id="ARBA00022801"/>
    </source>
</evidence>
<evidence type="ECO:0000313" key="19">
    <source>
        <dbReference type="EMBL" id="OGZ32268.1"/>
    </source>
</evidence>
<dbReference type="GO" id="GO:0006508">
    <property type="term" value="P:proteolysis"/>
    <property type="evidence" value="ECO:0007669"/>
    <property type="project" value="UniProtKB-KW"/>
</dbReference>
<keyword evidence="10" id="KW-0133">Cell shape</keyword>
<comment type="caution">
    <text evidence="19">The sequence shown here is derived from an EMBL/GenBank/DDBJ whole genome shotgun (WGS) entry which is preliminary data.</text>
</comment>
<dbReference type="Pfam" id="PF00905">
    <property type="entry name" value="Transpeptidase"/>
    <property type="match status" value="1"/>
</dbReference>
<keyword evidence="5" id="KW-0121">Carboxypeptidase</keyword>
<dbReference type="InterPro" id="IPR001264">
    <property type="entry name" value="Glyco_trans_51"/>
</dbReference>
<feature type="domain" description="Penicillin-binding protein transpeptidase" evidence="17">
    <location>
        <begin position="385"/>
        <end position="607"/>
    </location>
</feature>
<comment type="catalytic activity">
    <reaction evidence="15">
        <text>Preferential cleavage: (Ac)2-L-Lys-D-Ala-|-D-Ala. Also transpeptidation of peptidyl-alanyl moieties that are N-acyl substituents of D-alanine.</text>
        <dbReference type="EC" id="3.4.16.4"/>
    </reaction>
</comment>
<comment type="similarity">
    <text evidence="2">In the C-terminal section; belongs to the transpeptidase family.</text>
</comment>
<dbReference type="SUPFAM" id="SSF53955">
    <property type="entry name" value="Lysozyme-like"/>
    <property type="match status" value="1"/>
</dbReference>
<feature type="non-terminal residue" evidence="19">
    <location>
        <position position="671"/>
    </location>
</feature>
<dbReference type="STRING" id="1801726.A3H02_02195"/>
<dbReference type="Pfam" id="PF00912">
    <property type="entry name" value="Transgly"/>
    <property type="match status" value="1"/>
</dbReference>
<dbReference type="GO" id="GO:0009002">
    <property type="term" value="F:serine-type D-Ala-D-Ala carboxypeptidase activity"/>
    <property type="evidence" value="ECO:0007669"/>
    <property type="project" value="UniProtKB-EC"/>
</dbReference>
<evidence type="ECO:0000256" key="6">
    <source>
        <dbReference type="ARBA" id="ARBA00022670"/>
    </source>
</evidence>
<keyword evidence="8" id="KW-0808">Transferase</keyword>
<dbReference type="GO" id="GO:0071555">
    <property type="term" value="P:cell wall organization"/>
    <property type="evidence" value="ECO:0007669"/>
    <property type="project" value="UniProtKB-KW"/>
</dbReference>